<dbReference type="InterPro" id="IPR011050">
    <property type="entry name" value="Pectin_lyase_fold/virulence"/>
</dbReference>
<proteinExistence type="predicted"/>
<keyword evidence="3" id="KW-1185">Reference proteome</keyword>
<evidence type="ECO:0000313" key="2">
    <source>
        <dbReference type="EMBL" id="MCQ8195589.1"/>
    </source>
</evidence>
<gene>
    <name evidence="2" type="ORF">NP777_46795</name>
</gene>
<organism evidence="2 3">
    <name type="scientific">Streptomyces rugosispiralis</name>
    <dbReference type="NCBI Taxonomy" id="2967341"/>
    <lineage>
        <taxon>Bacteria</taxon>
        <taxon>Bacillati</taxon>
        <taxon>Actinomycetota</taxon>
        <taxon>Actinomycetes</taxon>
        <taxon>Kitasatosporales</taxon>
        <taxon>Streptomycetaceae</taxon>
        <taxon>Streptomyces</taxon>
    </lineage>
</organism>
<reference evidence="2 3" key="1">
    <citation type="submission" date="2022-07" db="EMBL/GenBank/DDBJ databases">
        <authorList>
            <person name="Phongsopitanun W."/>
            <person name="Tanasupawat S."/>
        </authorList>
    </citation>
    <scope>NUCLEOTIDE SEQUENCE [LARGE SCALE GENOMIC DNA]</scope>
    <source>
        <strain evidence="2 3">RCU-064</strain>
    </source>
</reference>
<dbReference type="RefSeq" id="WP_256656307.1">
    <property type="nucleotide sequence ID" value="NZ_JANIAA010000153.1"/>
</dbReference>
<protein>
    <recommendedName>
        <fullName evidence="4">CSLREA domain-containing protein</fullName>
    </recommendedName>
</protein>
<evidence type="ECO:0008006" key="4">
    <source>
        <dbReference type="Google" id="ProtNLM"/>
    </source>
</evidence>
<dbReference type="Gene3D" id="2.160.20.10">
    <property type="entry name" value="Single-stranded right-handed beta-helix, Pectin lyase-like"/>
    <property type="match status" value="1"/>
</dbReference>
<evidence type="ECO:0000313" key="3">
    <source>
        <dbReference type="Proteomes" id="UP001204746"/>
    </source>
</evidence>
<accession>A0ABT1VDV5</accession>
<sequence length="377" mass="37823">MTSTPADAGDAPLHSSAEEGVTMRFISRSGAMTVAVGAGLSLVVLPTGTASAAEDIRVGCNDIPGLVNAINQANANGGRTTLASRCTYTLTTPDNPDDGLPEITGDVTISGNGSTIRRDPDATDSFRIFHVVSGGTLTLKSLTVSGGVSSNSGGGALNEQGTLNLNDTVFKDNFAVTGGGVSNNGGQLHLDRTTVERNTAASFGGGVLNTGNGTVAGNGTMTMKGGSLLKNRAVTSNGGGLENQLGTATLESVSIRGNTGIEGGGIRNVNTSTLNLKSTTIRDNIAVRGAGLSNLGPNATATLVDSLITRNTAITAGGGIDNQSNGQVTLTNTKVIDNTPDNCAPEGSVPGCTNPTTAIDPPPAQGLQSDEDVKDPE</sequence>
<feature type="region of interest" description="Disordered" evidence="1">
    <location>
        <begin position="339"/>
        <end position="377"/>
    </location>
</feature>
<name>A0ABT1VDV5_9ACTN</name>
<dbReference type="InterPro" id="IPR012334">
    <property type="entry name" value="Pectin_lyas_fold"/>
</dbReference>
<dbReference type="SUPFAM" id="SSF51126">
    <property type="entry name" value="Pectin lyase-like"/>
    <property type="match status" value="1"/>
</dbReference>
<dbReference type="EMBL" id="JANIAA010000153">
    <property type="protein sequence ID" value="MCQ8195589.1"/>
    <property type="molecule type" value="Genomic_DNA"/>
</dbReference>
<comment type="caution">
    <text evidence="2">The sequence shown here is derived from an EMBL/GenBank/DDBJ whole genome shotgun (WGS) entry which is preliminary data.</text>
</comment>
<dbReference type="Proteomes" id="UP001204746">
    <property type="component" value="Unassembled WGS sequence"/>
</dbReference>
<evidence type="ECO:0000256" key="1">
    <source>
        <dbReference type="SAM" id="MobiDB-lite"/>
    </source>
</evidence>